<evidence type="ECO:0000313" key="4">
    <source>
        <dbReference type="WBParaSite" id="HPLM_0000349101-mRNA-1"/>
    </source>
</evidence>
<protein>
    <submittedName>
        <fullName evidence="4">CTNNB1_binding domain-containing protein</fullName>
    </submittedName>
</protein>
<dbReference type="Proteomes" id="UP000268014">
    <property type="component" value="Unassembled WGS sequence"/>
</dbReference>
<gene>
    <name evidence="2" type="ORF">HPLM_LOCUS3483</name>
</gene>
<feature type="region of interest" description="Disordered" evidence="1">
    <location>
        <begin position="1"/>
        <end position="67"/>
    </location>
</feature>
<evidence type="ECO:0000313" key="2">
    <source>
        <dbReference type="EMBL" id="VDO20999.1"/>
    </source>
</evidence>
<dbReference type="WBParaSite" id="HPLM_0000349101-mRNA-1">
    <property type="protein sequence ID" value="HPLM_0000349101-mRNA-1"/>
    <property type="gene ID" value="HPLM_0000349101"/>
</dbReference>
<dbReference type="STRING" id="6290.A0A0N4W1H3"/>
<dbReference type="EMBL" id="UZAF01016122">
    <property type="protein sequence ID" value="VDO20999.1"/>
    <property type="molecule type" value="Genomic_DNA"/>
</dbReference>
<reference evidence="4" key="1">
    <citation type="submission" date="2017-02" db="UniProtKB">
        <authorList>
            <consortium name="WormBaseParasite"/>
        </authorList>
    </citation>
    <scope>IDENTIFICATION</scope>
</reference>
<feature type="compositionally biased region" description="Basic and acidic residues" evidence="1">
    <location>
        <begin position="30"/>
        <end position="47"/>
    </location>
</feature>
<sequence length="99" mass="11147">MADEGADEVKVFRRTDAEDLETNAQSSHQLAEDKKDVVLETELESRPNGDPLIGRRTNEKMSKSPSNGANAFMVIRPSMAMFGSCSLRPLLSEDWQEWF</sequence>
<accession>A0A0N4W1H3</accession>
<reference evidence="2 3" key="2">
    <citation type="submission" date="2018-11" db="EMBL/GenBank/DDBJ databases">
        <authorList>
            <consortium name="Pathogen Informatics"/>
        </authorList>
    </citation>
    <scope>NUCLEOTIDE SEQUENCE [LARGE SCALE GENOMIC DNA]</scope>
    <source>
        <strain evidence="2 3">MHpl1</strain>
    </source>
</reference>
<proteinExistence type="predicted"/>
<evidence type="ECO:0000313" key="3">
    <source>
        <dbReference type="Proteomes" id="UP000268014"/>
    </source>
</evidence>
<dbReference type="OrthoDB" id="2307332at2759"/>
<feature type="compositionally biased region" description="Basic and acidic residues" evidence="1">
    <location>
        <begin position="7"/>
        <end position="17"/>
    </location>
</feature>
<name>A0A0N4W1H3_HAEPC</name>
<evidence type="ECO:0000256" key="1">
    <source>
        <dbReference type="SAM" id="MobiDB-lite"/>
    </source>
</evidence>
<organism evidence="4">
    <name type="scientific">Haemonchus placei</name>
    <name type="common">Barber's pole worm</name>
    <dbReference type="NCBI Taxonomy" id="6290"/>
    <lineage>
        <taxon>Eukaryota</taxon>
        <taxon>Metazoa</taxon>
        <taxon>Ecdysozoa</taxon>
        <taxon>Nematoda</taxon>
        <taxon>Chromadorea</taxon>
        <taxon>Rhabditida</taxon>
        <taxon>Rhabditina</taxon>
        <taxon>Rhabditomorpha</taxon>
        <taxon>Strongyloidea</taxon>
        <taxon>Trichostrongylidae</taxon>
        <taxon>Haemonchus</taxon>
    </lineage>
</organism>
<keyword evidence="3" id="KW-1185">Reference proteome</keyword>
<dbReference type="AlphaFoldDB" id="A0A0N4W1H3"/>